<dbReference type="EMBL" id="JAPESX010003346">
    <property type="protein sequence ID" value="KAJ8105166.1"/>
    <property type="molecule type" value="Genomic_DNA"/>
</dbReference>
<organism evidence="1 2">
    <name type="scientific">Nemania bipapillata</name>
    <dbReference type="NCBI Taxonomy" id="110536"/>
    <lineage>
        <taxon>Eukaryota</taxon>
        <taxon>Fungi</taxon>
        <taxon>Dikarya</taxon>
        <taxon>Ascomycota</taxon>
        <taxon>Pezizomycotina</taxon>
        <taxon>Sordariomycetes</taxon>
        <taxon>Xylariomycetidae</taxon>
        <taxon>Xylariales</taxon>
        <taxon>Xylariaceae</taxon>
        <taxon>Nemania</taxon>
    </lineage>
</organism>
<evidence type="ECO:0000313" key="1">
    <source>
        <dbReference type="EMBL" id="KAJ8105166.1"/>
    </source>
</evidence>
<dbReference type="Proteomes" id="UP001153334">
    <property type="component" value="Unassembled WGS sequence"/>
</dbReference>
<name>A0ACC2HRJ5_9PEZI</name>
<accession>A0ACC2HRJ5</accession>
<keyword evidence="2" id="KW-1185">Reference proteome</keyword>
<reference evidence="1" key="1">
    <citation type="submission" date="2022-11" db="EMBL/GenBank/DDBJ databases">
        <title>Genome Sequence of Nemania bipapillata.</title>
        <authorList>
            <person name="Buettner E."/>
        </authorList>
    </citation>
    <scope>NUCLEOTIDE SEQUENCE</scope>
    <source>
        <strain evidence="1">CP14</strain>
    </source>
</reference>
<gene>
    <name evidence="1" type="ORF">ONZ43_g7533</name>
</gene>
<proteinExistence type="predicted"/>
<protein>
    <submittedName>
        <fullName evidence="1">Uncharacterized protein</fullName>
    </submittedName>
</protein>
<evidence type="ECO:0000313" key="2">
    <source>
        <dbReference type="Proteomes" id="UP001153334"/>
    </source>
</evidence>
<sequence>MITIDGSTLEGGGGLVRSILALSSILNKSVRIHSIREHRPDGRGLRPGHNTSVDAIGKFSAASVKGNVPSTSELEFVPHVNMDRIRAPLSSSLDTHLGGSASIFLVAVLPYLLLARLGSTTFSYSLAFDADSTFRLTLHAGMLCLNAPSYFYMRQVYLPIFRSIGIGEENLSFTEDYEQGWQTDDLQVPGRMVVHLKPLSQPLNGFVLERRGTLQRIHVTAHVPENFLEQFERILQVEIEASIATEARQRLEVVVDVIESNAEGQYHLLITATTSSPASYLGYEQNYPKPCFPPEIEGNEQQIAYHLIRSCIRGLWKELSRGSAVDEHMEDMLAIYQAMACGFSSVVVGGNEMPVPEFSLDCAALGPKGAKYDLDIHNIHRETSWWIIQQLAGVRFEERKDNQGRSCHGCIGLGLGHST</sequence>
<comment type="caution">
    <text evidence="1">The sequence shown here is derived from an EMBL/GenBank/DDBJ whole genome shotgun (WGS) entry which is preliminary data.</text>
</comment>